<dbReference type="Pfam" id="PF13419">
    <property type="entry name" value="HAD_2"/>
    <property type="match status" value="1"/>
</dbReference>
<comment type="caution">
    <text evidence="1">The sequence shown here is derived from an EMBL/GenBank/DDBJ whole genome shotgun (WGS) entry which is preliminary data.</text>
</comment>
<dbReference type="NCBIfam" id="TIGR01509">
    <property type="entry name" value="HAD-SF-IA-v3"/>
    <property type="match status" value="1"/>
</dbReference>
<dbReference type="SFLD" id="SFLDS00003">
    <property type="entry name" value="Haloacid_Dehalogenase"/>
    <property type="match status" value="1"/>
</dbReference>
<sequence>MKDVKGVIFDMDGVILDTETLSLMFWEKTLKSHGIEMDREKHILLMGKNSEETLKCLKEIYGEDVPIKDYYLEKGQAVIDYLEENKPGVKKGFESLLKYLIENGYKSAIATSTARWKMANRMKFLHFDEMVDCVICGDEVNKSKPNPEIFLKAAEKLGLKPEECIVIEDSKSGVEAAYKGGFRCIMVPDYKKPDEEMKEMIFKVMDSLEDVEAWLKK</sequence>
<dbReference type="RefSeq" id="WP_006441145.1">
    <property type="nucleotide sequence ID" value="NZ_DS995685.1"/>
</dbReference>
<reference evidence="1 2" key="2">
    <citation type="submission" date="2008-10" db="EMBL/GenBank/DDBJ databases">
        <title>Draft genome sequence of Clostridium hiranonis (DSM 13275).</title>
        <authorList>
            <person name="Sudarsanam P."/>
            <person name="Ley R."/>
            <person name="Guruge J."/>
            <person name="Turnbaugh P.J."/>
            <person name="Mahowald M."/>
            <person name="Liep D."/>
            <person name="Gordon J."/>
        </authorList>
    </citation>
    <scope>NUCLEOTIDE SEQUENCE [LARGE SCALE GENOMIC DNA]</scope>
    <source>
        <strain evidence="1 2">DSM 13275</strain>
    </source>
</reference>
<keyword evidence="2" id="KW-1185">Reference proteome</keyword>
<proteinExistence type="predicted"/>
<dbReference type="OrthoDB" id="9797743at2"/>
<dbReference type="HOGENOM" id="CLU_045011_13_3_9"/>
<dbReference type="GO" id="GO:0016787">
    <property type="term" value="F:hydrolase activity"/>
    <property type="evidence" value="ECO:0007669"/>
    <property type="project" value="UniProtKB-KW"/>
</dbReference>
<gene>
    <name evidence="1" type="ORF">CLOHIR_01640</name>
</gene>
<accession>B6G0I4</accession>
<dbReference type="InterPro" id="IPR023198">
    <property type="entry name" value="PGP-like_dom2"/>
</dbReference>
<evidence type="ECO:0000313" key="1">
    <source>
        <dbReference type="EMBL" id="EEA84680.1"/>
    </source>
</evidence>
<dbReference type="PRINTS" id="PR00413">
    <property type="entry name" value="HADHALOGNASE"/>
</dbReference>
<dbReference type="CDD" id="cd07505">
    <property type="entry name" value="HAD_BPGM-like"/>
    <property type="match status" value="1"/>
</dbReference>
<dbReference type="InterPro" id="IPR023214">
    <property type="entry name" value="HAD_sf"/>
</dbReference>
<dbReference type="SFLD" id="SFLDG01129">
    <property type="entry name" value="C1.5:_HAD__Beta-PGM__Phosphata"/>
    <property type="match status" value="1"/>
</dbReference>
<dbReference type="eggNOG" id="COG0637">
    <property type="taxonomic scope" value="Bacteria"/>
</dbReference>
<dbReference type="SUPFAM" id="SSF56784">
    <property type="entry name" value="HAD-like"/>
    <property type="match status" value="1"/>
</dbReference>
<dbReference type="NCBIfam" id="TIGR01549">
    <property type="entry name" value="HAD-SF-IA-v1"/>
    <property type="match status" value="1"/>
</dbReference>
<organism evidence="1 2">
    <name type="scientific">Peptacetobacter hiranonis (strain DSM 13275 / JCM 10541 / KCTC 15199 / TO-931)</name>
    <name type="common">Clostridium hiranonis</name>
    <dbReference type="NCBI Taxonomy" id="500633"/>
    <lineage>
        <taxon>Bacteria</taxon>
        <taxon>Bacillati</taxon>
        <taxon>Bacillota</taxon>
        <taxon>Clostridia</taxon>
        <taxon>Peptostreptococcales</taxon>
        <taxon>Peptostreptococcaceae</taxon>
        <taxon>Peptacetobacter</taxon>
    </lineage>
</organism>
<dbReference type="Gene3D" id="3.40.50.1000">
    <property type="entry name" value="HAD superfamily/HAD-like"/>
    <property type="match status" value="1"/>
</dbReference>
<dbReference type="AlphaFoldDB" id="B6G0I4"/>
<reference evidence="1 2" key="1">
    <citation type="submission" date="2008-09" db="EMBL/GenBank/DDBJ databases">
        <authorList>
            <person name="Fulton L."/>
            <person name="Clifton S."/>
            <person name="Fulton B."/>
            <person name="Xu J."/>
            <person name="Minx P."/>
            <person name="Pepin K.H."/>
            <person name="Johnson M."/>
            <person name="Thiruvilangam P."/>
            <person name="Bhonagiri V."/>
            <person name="Nash W.E."/>
            <person name="Mardis E.R."/>
            <person name="Wilson R.K."/>
        </authorList>
    </citation>
    <scope>NUCLEOTIDE SEQUENCE [LARGE SCALE GENOMIC DNA]</scope>
    <source>
        <strain evidence="1 2">DSM 13275</strain>
    </source>
</reference>
<dbReference type="PANTHER" id="PTHR18901">
    <property type="entry name" value="2-DEOXYGLUCOSE-6-PHOSPHATE PHOSPHATASE 2"/>
    <property type="match status" value="1"/>
</dbReference>
<keyword evidence="1" id="KW-0378">Hydrolase</keyword>
<dbReference type="SFLD" id="SFLDG01135">
    <property type="entry name" value="C1.5.6:_HAD__Beta-PGM__Phospha"/>
    <property type="match status" value="1"/>
</dbReference>
<evidence type="ECO:0000313" key="2">
    <source>
        <dbReference type="Proteomes" id="UP000003178"/>
    </source>
</evidence>
<protein>
    <submittedName>
        <fullName evidence="1">HAD hydrolase, family IA, variant 3</fullName>
    </submittedName>
</protein>
<dbReference type="PANTHER" id="PTHR18901:SF38">
    <property type="entry name" value="PSEUDOURIDINE-5'-PHOSPHATASE"/>
    <property type="match status" value="1"/>
</dbReference>
<dbReference type="InterPro" id="IPR036412">
    <property type="entry name" value="HAD-like_sf"/>
</dbReference>
<dbReference type="EMBL" id="ABWP01000066">
    <property type="protein sequence ID" value="EEA84680.1"/>
    <property type="molecule type" value="Genomic_DNA"/>
</dbReference>
<dbReference type="Gene3D" id="1.10.150.240">
    <property type="entry name" value="Putative phosphatase, domain 2"/>
    <property type="match status" value="1"/>
</dbReference>
<dbReference type="InterPro" id="IPR006439">
    <property type="entry name" value="HAD-SF_hydro_IA"/>
</dbReference>
<dbReference type="STRING" id="500633.CLOHIR_01640"/>
<dbReference type="InterPro" id="IPR041492">
    <property type="entry name" value="HAD_2"/>
</dbReference>
<name>B6G0I4_PEPHT</name>
<dbReference type="Proteomes" id="UP000003178">
    <property type="component" value="Unassembled WGS sequence"/>
</dbReference>